<accession>A0A899FZB1</accession>
<dbReference type="PANTHER" id="PTHR23319">
    <property type="entry name" value="GRAM DOMAIN CONTAINING 1B, ISOFORM E"/>
    <property type="match status" value="1"/>
</dbReference>
<comment type="similarity">
    <text evidence="2">Belongs to the YSP2 family.</text>
</comment>
<dbReference type="Gene3D" id="2.30.29.30">
    <property type="entry name" value="Pleckstrin-homology domain (PH domain)/Phosphotyrosine-binding domain (PTB)"/>
    <property type="match status" value="1"/>
</dbReference>
<dbReference type="PROSITE" id="PS51778">
    <property type="entry name" value="VAST"/>
    <property type="match status" value="1"/>
</dbReference>
<dbReference type="CDD" id="cd13220">
    <property type="entry name" value="PH-GRAM_GRAMDC"/>
    <property type="match status" value="1"/>
</dbReference>
<dbReference type="SMART" id="SM00568">
    <property type="entry name" value="GRAM"/>
    <property type="match status" value="1"/>
</dbReference>
<feature type="domain" description="VASt" evidence="7">
    <location>
        <begin position="572"/>
        <end position="741"/>
    </location>
</feature>
<dbReference type="PANTHER" id="PTHR23319:SF4">
    <property type="entry name" value="GRAM DOMAIN CONTAINING 1B, ISOFORM E"/>
    <property type="match status" value="1"/>
</dbReference>
<protein>
    <recommendedName>
        <fullName evidence="7">VASt domain-containing protein</fullName>
    </recommendedName>
</protein>
<evidence type="ECO:0000259" key="7">
    <source>
        <dbReference type="PROSITE" id="PS51778"/>
    </source>
</evidence>
<proteinExistence type="inferred from homology"/>
<evidence type="ECO:0000313" key="8">
    <source>
        <dbReference type="EMBL" id="QSL65856.1"/>
    </source>
</evidence>
<keyword evidence="3 6" id="KW-0812">Transmembrane</keyword>
<dbReference type="GO" id="GO:0032934">
    <property type="term" value="F:sterol binding"/>
    <property type="evidence" value="ECO:0007669"/>
    <property type="project" value="TreeGrafter"/>
</dbReference>
<keyword evidence="4 6" id="KW-1133">Transmembrane helix</keyword>
<comment type="subcellular location">
    <subcellularLocation>
        <location evidence="1">Membrane</location>
        <topology evidence="1">Single-pass membrane protein</topology>
    </subcellularLocation>
</comment>
<dbReference type="Pfam" id="PF02893">
    <property type="entry name" value="GRAM"/>
    <property type="match status" value="1"/>
</dbReference>
<dbReference type="Pfam" id="PF16016">
    <property type="entry name" value="VASt"/>
    <property type="match status" value="1"/>
</dbReference>
<gene>
    <name evidence="8" type="ORF">MERGE_000135</name>
</gene>
<evidence type="ECO:0000256" key="3">
    <source>
        <dbReference type="ARBA" id="ARBA00022692"/>
    </source>
</evidence>
<dbReference type="InterPro" id="IPR004182">
    <property type="entry name" value="GRAM"/>
</dbReference>
<organism evidence="8 9">
    <name type="scientific">Pneumocystis wakefieldiae</name>
    <dbReference type="NCBI Taxonomy" id="38082"/>
    <lineage>
        <taxon>Eukaryota</taxon>
        <taxon>Fungi</taxon>
        <taxon>Dikarya</taxon>
        <taxon>Ascomycota</taxon>
        <taxon>Taphrinomycotina</taxon>
        <taxon>Pneumocystomycetes</taxon>
        <taxon>Pneumocystaceae</taxon>
        <taxon>Pneumocystis</taxon>
    </lineage>
</organism>
<name>A0A899FZB1_9ASCO</name>
<dbReference type="InterPro" id="IPR031968">
    <property type="entry name" value="VASt"/>
</dbReference>
<evidence type="ECO:0000256" key="6">
    <source>
        <dbReference type="SAM" id="Phobius"/>
    </source>
</evidence>
<feature type="transmembrane region" description="Helical" evidence="6">
    <location>
        <begin position="795"/>
        <end position="818"/>
    </location>
</feature>
<evidence type="ECO:0000256" key="5">
    <source>
        <dbReference type="ARBA" id="ARBA00023136"/>
    </source>
</evidence>
<keyword evidence="9" id="KW-1185">Reference proteome</keyword>
<evidence type="ECO:0000313" key="9">
    <source>
        <dbReference type="Proteomes" id="UP000663699"/>
    </source>
</evidence>
<dbReference type="GO" id="GO:0005886">
    <property type="term" value="C:plasma membrane"/>
    <property type="evidence" value="ECO:0007669"/>
    <property type="project" value="TreeGrafter"/>
</dbReference>
<dbReference type="AlphaFoldDB" id="A0A899FZB1"/>
<evidence type="ECO:0000256" key="4">
    <source>
        <dbReference type="ARBA" id="ARBA00022989"/>
    </source>
</evidence>
<dbReference type="Proteomes" id="UP000663699">
    <property type="component" value="Chromosome 8"/>
</dbReference>
<keyword evidence="5 6" id="KW-0472">Membrane</keyword>
<dbReference type="GO" id="GO:0120015">
    <property type="term" value="F:sterol transfer activity"/>
    <property type="evidence" value="ECO:0007669"/>
    <property type="project" value="TreeGrafter"/>
</dbReference>
<dbReference type="GO" id="GO:0005789">
    <property type="term" value="C:endoplasmic reticulum membrane"/>
    <property type="evidence" value="ECO:0007669"/>
    <property type="project" value="TreeGrafter"/>
</dbReference>
<dbReference type="GO" id="GO:0005739">
    <property type="term" value="C:mitochondrion"/>
    <property type="evidence" value="ECO:0007669"/>
    <property type="project" value="TreeGrafter"/>
</dbReference>
<dbReference type="GO" id="GO:0032366">
    <property type="term" value="P:intracellular sterol transport"/>
    <property type="evidence" value="ECO:0007669"/>
    <property type="project" value="TreeGrafter"/>
</dbReference>
<dbReference type="InterPro" id="IPR011993">
    <property type="entry name" value="PH-like_dom_sf"/>
</dbReference>
<evidence type="ECO:0000256" key="1">
    <source>
        <dbReference type="ARBA" id="ARBA00004167"/>
    </source>
</evidence>
<evidence type="ECO:0000256" key="2">
    <source>
        <dbReference type="ARBA" id="ARBA00006582"/>
    </source>
</evidence>
<dbReference type="InterPro" id="IPR051482">
    <property type="entry name" value="Cholesterol_transport"/>
</dbReference>
<dbReference type="EMBL" id="CP054539">
    <property type="protein sequence ID" value="QSL65856.1"/>
    <property type="molecule type" value="Genomic_DNA"/>
</dbReference>
<dbReference type="OrthoDB" id="2162691at2759"/>
<dbReference type="GO" id="GO:0032541">
    <property type="term" value="C:cortical endoplasmic reticulum"/>
    <property type="evidence" value="ECO:0007669"/>
    <property type="project" value="TreeGrafter"/>
</dbReference>
<sequence length="909" mass="104343">MNINTSISQTNYTLEKTLFFKRKLKKEKNSKAEKTNTRSKSSENILINNFTIENDHENNATSSILEDPKMKNKQLTHSSQSSFQLPILKKYISKNDDVSVNDLFSKDRTSFQKSQSSINSYISNLRITECSDKTSDFEVLLDLKTSSAQSINNVHGNDKNSTYNTLTKESNSISSTSEKSNTGFFNTVISAAQNAANSLTSLTTHKSSKDKNISEKLNNSKNSTRNNLGSITNEFVIQDFLEKKDKELSINIFPSIGSGKLSLNDVKISEDLDKSHVFSDKECSDKGLSNKGLQESLNSKFINYNSSPKKNHTSVSSQILTHKKINSIIKKSGHSSAPCLSQNTIHSLIQQITGISIANSKRNKEFHTLFKSIPKDSYLIDDYASALQKDILLHGRMYISETYICFNSNIFGWITNLVISFSEIVSIDKKSTAIVFPNAIQITTLHAKYIFSSFISRDTTYDLLISIWCLTNPSTRTSITEININDKNNDNYEVFTETRDLNNESFEISNIQNNEENNTNENSIKKINETSCQNFSKKNCLTINDINSDIKSLEYSERQPTECSCLIRNEHYEKQICDEIIKGPLPEVVNLCFGEELTFMRNFLGNVQKVSEIKLGKWKKDDSGKKIRHINYLKPLYAPVGPKQTHCEIVEMIEHEDNNYVTVSSVTKTPDVPSGNSFVVKTKYCMMWDKNNYTRIIATCTTDWTKSSWLKSPIEKGANEGQISYIKDLIDTITNTLKRPMNEKYLEKKQTRKLQKLYRIKNSIDNKKNQIMYDKNNSDIKLKLFNKLKSTFNTILNIFLFVIKPNNITIVLLLMIFLKITQLEKTFQNMTYLTDIDYKILNHYNSLWTQGEISEKCIKPEITYNFQIPKRYSSSFFDNMKKEEIYKNVEVCKNNQHNNKFHKIRKILK</sequence>
<reference evidence="8" key="1">
    <citation type="submission" date="2020-06" db="EMBL/GenBank/DDBJ databases">
        <title>Genomes of multiple members of Pneumocystis genus reveal paths to human pathogen Pneumocystis jirovecii.</title>
        <authorList>
            <person name="Cisse O.H."/>
            <person name="Ma L."/>
            <person name="Dekker J."/>
            <person name="Khil P."/>
            <person name="Jo J."/>
            <person name="Brenchley J."/>
            <person name="Blair R."/>
            <person name="Pahar B."/>
            <person name="Chabe M."/>
            <person name="Van Rompay K.A."/>
            <person name="Keesler R."/>
            <person name="Sukura A."/>
            <person name="Hirsch V."/>
            <person name="Kutty G."/>
            <person name="Liu Y."/>
            <person name="Peng L."/>
            <person name="Chen J."/>
            <person name="Song J."/>
            <person name="Weissenbacher-Lang C."/>
            <person name="Xu J."/>
            <person name="Upham N.S."/>
            <person name="Stajich J.E."/>
            <person name="Cuomo C.A."/>
            <person name="Cushion M.T."/>
            <person name="Kovacs J.A."/>
        </authorList>
    </citation>
    <scope>NUCLEOTIDE SEQUENCE</scope>
    <source>
        <strain evidence="8">2A</strain>
    </source>
</reference>
<dbReference type="GO" id="GO:0140268">
    <property type="term" value="C:endoplasmic reticulum-plasma membrane contact site"/>
    <property type="evidence" value="ECO:0007669"/>
    <property type="project" value="TreeGrafter"/>
</dbReference>